<sequence>FSLNSTQGCFHPPIISQEGKLLRYCNFDFSFSQLLGDMLLDRSNSAVMIRYVSSKDNLMILMNLLRVCFPYQAVPPVLGGMYHPLADRYADRPLPVLPGEIDHRVVADDFDRRRPISSGISEGGRRRGEPGDFFARSSCDPSPAGDFFSPCWEKKHLPTWGEGSRRRLYSRVLVLVRRTREKREKEISTLSFEAETLQNACFIHSGY</sequence>
<dbReference type="EMBL" id="AMZH03012141">
    <property type="protein sequence ID" value="RRT51591.1"/>
    <property type="molecule type" value="Genomic_DNA"/>
</dbReference>
<evidence type="ECO:0000256" key="1">
    <source>
        <dbReference type="ARBA" id="ARBA00011012"/>
    </source>
</evidence>
<dbReference type="SUPFAM" id="SSF48371">
    <property type="entry name" value="ARM repeat"/>
    <property type="match status" value="1"/>
</dbReference>
<gene>
    <name evidence="3" type="ORF">B296_00051021</name>
</gene>
<dbReference type="Proteomes" id="UP000287651">
    <property type="component" value="Unassembled WGS sequence"/>
</dbReference>
<dbReference type="InterPro" id="IPR016024">
    <property type="entry name" value="ARM-type_fold"/>
</dbReference>
<name>A0A426YIK9_ENSVE</name>
<feature type="non-terminal residue" evidence="3">
    <location>
        <position position="1"/>
    </location>
</feature>
<dbReference type="Gene3D" id="1.25.10.10">
    <property type="entry name" value="Leucine-rich Repeat Variant"/>
    <property type="match status" value="1"/>
</dbReference>
<accession>A0A426YIK9</accession>
<comment type="caution">
    <text evidence="3">The sequence shown here is derived from an EMBL/GenBank/DDBJ whole genome shotgun (WGS) entry which is preliminary data.</text>
</comment>
<dbReference type="AlphaFoldDB" id="A0A426YIK9"/>
<reference evidence="3 4" key="1">
    <citation type="journal article" date="2014" name="Agronomy (Basel)">
        <title>A Draft Genome Sequence for Ensete ventricosum, the Drought-Tolerant Tree Against Hunger.</title>
        <authorList>
            <person name="Harrison J."/>
            <person name="Moore K.A."/>
            <person name="Paszkiewicz K."/>
            <person name="Jones T."/>
            <person name="Grant M."/>
            <person name="Ambacheew D."/>
            <person name="Muzemil S."/>
            <person name="Studholme D.J."/>
        </authorList>
    </citation>
    <scope>NUCLEOTIDE SEQUENCE [LARGE SCALE GENOMIC DNA]</scope>
</reference>
<dbReference type="InterPro" id="IPR011989">
    <property type="entry name" value="ARM-like"/>
</dbReference>
<comment type="similarity">
    <text evidence="1">Belongs to the Mo25 family.</text>
</comment>
<evidence type="ECO:0000313" key="4">
    <source>
        <dbReference type="Proteomes" id="UP000287651"/>
    </source>
</evidence>
<feature type="region of interest" description="Disordered" evidence="2">
    <location>
        <begin position="115"/>
        <end position="135"/>
    </location>
</feature>
<proteinExistence type="inferred from homology"/>
<dbReference type="Pfam" id="PF08569">
    <property type="entry name" value="Mo25"/>
    <property type="match status" value="1"/>
</dbReference>
<evidence type="ECO:0000313" key="3">
    <source>
        <dbReference type="EMBL" id="RRT51591.1"/>
    </source>
</evidence>
<organism evidence="3 4">
    <name type="scientific">Ensete ventricosum</name>
    <name type="common">Abyssinian banana</name>
    <name type="synonym">Musa ensete</name>
    <dbReference type="NCBI Taxonomy" id="4639"/>
    <lineage>
        <taxon>Eukaryota</taxon>
        <taxon>Viridiplantae</taxon>
        <taxon>Streptophyta</taxon>
        <taxon>Embryophyta</taxon>
        <taxon>Tracheophyta</taxon>
        <taxon>Spermatophyta</taxon>
        <taxon>Magnoliopsida</taxon>
        <taxon>Liliopsida</taxon>
        <taxon>Zingiberales</taxon>
        <taxon>Musaceae</taxon>
        <taxon>Ensete</taxon>
    </lineage>
</organism>
<dbReference type="InterPro" id="IPR013878">
    <property type="entry name" value="Mo25"/>
</dbReference>
<protein>
    <submittedName>
        <fullName evidence="3">Uncharacterized protein</fullName>
    </submittedName>
</protein>
<evidence type="ECO:0000256" key="2">
    <source>
        <dbReference type="SAM" id="MobiDB-lite"/>
    </source>
</evidence>